<dbReference type="OrthoDB" id="1110209at2"/>
<dbReference type="PROSITE" id="PS51257">
    <property type="entry name" value="PROKAR_LIPOPROTEIN"/>
    <property type="match status" value="1"/>
</dbReference>
<dbReference type="EMBL" id="LFQU01000014">
    <property type="protein sequence ID" value="KOO68346.1"/>
    <property type="molecule type" value="Genomic_DNA"/>
</dbReference>
<name>A0A8E1UQD8_9BACT</name>
<comment type="caution">
    <text evidence="2">The sequence shown here is derived from an EMBL/GenBank/DDBJ whole genome shotgun (WGS) entry which is preliminary data.</text>
</comment>
<protein>
    <recommendedName>
        <fullName evidence="4">DUF4270 domain-containing protein</fullName>
    </recommendedName>
</protein>
<feature type="chain" id="PRO_5034564452" description="DUF4270 domain-containing protein" evidence="1">
    <location>
        <begin position="21"/>
        <end position="483"/>
    </location>
</feature>
<dbReference type="InterPro" id="IPR025366">
    <property type="entry name" value="DUF4270"/>
</dbReference>
<evidence type="ECO:0000313" key="3">
    <source>
        <dbReference type="Proteomes" id="UP000036951"/>
    </source>
</evidence>
<dbReference type="Pfam" id="PF14092">
    <property type="entry name" value="DUF4270"/>
    <property type="match status" value="1"/>
</dbReference>
<reference evidence="2 3" key="1">
    <citation type="submission" date="2015-06" db="EMBL/GenBank/DDBJ databases">
        <title>Prevotella sp. 109, sp. nov., a novel member of the family Prevotellaceae isolated from human faeces.</title>
        <authorList>
            <person name="Shkoporov A.N."/>
            <person name="Chaplin A.V."/>
            <person name="Kafarskaia L.I."/>
            <person name="Efimov B.A."/>
        </authorList>
    </citation>
    <scope>NUCLEOTIDE SEQUENCE [LARGE SCALE GENOMIC DNA]</scope>
    <source>
        <strain evidence="2 3">109</strain>
    </source>
</reference>
<feature type="signal peptide" evidence="1">
    <location>
        <begin position="1"/>
        <end position="20"/>
    </location>
</feature>
<organism evidence="2 3">
    <name type="scientific">Xylanibacter rarus</name>
    <dbReference type="NCBI Taxonomy" id="1676614"/>
    <lineage>
        <taxon>Bacteria</taxon>
        <taxon>Pseudomonadati</taxon>
        <taxon>Bacteroidota</taxon>
        <taxon>Bacteroidia</taxon>
        <taxon>Bacteroidales</taxon>
        <taxon>Prevotellaceae</taxon>
        <taxon>Xylanibacter</taxon>
    </lineage>
</organism>
<keyword evidence="3" id="KW-1185">Reference proteome</keyword>
<evidence type="ECO:0000313" key="2">
    <source>
        <dbReference type="EMBL" id="KOO68346.1"/>
    </source>
</evidence>
<gene>
    <name evidence="2" type="ORF">ACU52_08215</name>
</gene>
<dbReference type="Proteomes" id="UP000036951">
    <property type="component" value="Unassembled WGS sequence"/>
</dbReference>
<dbReference type="AlphaFoldDB" id="A0A8E1UQD8"/>
<accession>A0A8E1UQD8</accession>
<keyword evidence="1" id="KW-0732">Signal</keyword>
<evidence type="ECO:0008006" key="4">
    <source>
        <dbReference type="Google" id="ProtNLM"/>
    </source>
</evidence>
<sequence length="483" mass="54406">MKTIIYTVIAIMSCITIASCDDTTDSIGNSLTDNMDMLKVTTDTFNVATRSIVADSVLSRSTTGYLGKIRDIETGNYITGDFMAQFSTLENYKLPEKDSIVSLQDGEVIADSCSIRLFYTDYYGDSLATMNITAYEMNEPMKEGVKYYSNFDPIAEGLIRNDGMKVNKTYTLTDLSISDEDRADESSYTPNIKINLNKPYTDKNGVTYNNYGTYIMRMYYEDPDRFKNSYNFIHEVCPGFYFKTNDGIGSMAYITVSQLNIYFRYLNDSTYVGTTSFSATEEVLQTTNISNDKQNIADLANDNTCTYLKTPAGIFTEITLPVDEITENHSNDTINTAKISLTRINNNTHDEYSLSAPSTLLMIPKDSLYTFFENGDNVDYKKSFIATYSSSTNQYTFNNISGMITYMADIKKKGLAENSNWLNEHPDWNRVVVIPVSVTTNSSSQIVKIVHDMSLTSTKLVGGSENPYEPIKINVIYSKFNHE</sequence>
<proteinExistence type="predicted"/>
<evidence type="ECO:0000256" key="1">
    <source>
        <dbReference type="SAM" id="SignalP"/>
    </source>
</evidence>
<dbReference type="RefSeq" id="WP_053398447.1">
    <property type="nucleotide sequence ID" value="NZ_DAWCKJ010000033.1"/>
</dbReference>